<dbReference type="InterPro" id="IPR000515">
    <property type="entry name" value="MetI-like"/>
</dbReference>
<feature type="transmembrane region" description="Helical" evidence="7">
    <location>
        <begin position="104"/>
        <end position="126"/>
    </location>
</feature>
<dbReference type="PROSITE" id="PS50928">
    <property type="entry name" value="ABC_TM1"/>
    <property type="match status" value="1"/>
</dbReference>
<feature type="transmembrane region" description="Helical" evidence="7">
    <location>
        <begin position="12"/>
        <end position="34"/>
    </location>
</feature>
<organism evidence="9 10">
    <name type="scientific">Cohnella lupini</name>
    <dbReference type="NCBI Taxonomy" id="1294267"/>
    <lineage>
        <taxon>Bacteria</taxon>
        <taxon>Bacillati</taxon>
        <taxon>Bacillota</taxon>
        <taxon>Bacilli</taxon>
        <taxon>Bacillales</taxon>
        <taxon>Paenibacillaceae</taxon>
        <taxon>Cohnella</taxon>
    </lineage>
</organism>
<feature type="transmembrane region" description="Helical" evidence="7">
    <location>
        <begin position="138"/>
        <end position="160"/>
    </location>
</feature>
<dbReference type="CDD" id="cd06261">
    <property type="entry name" value="TM_PBP2"/>
    <property type="match status" value="1"/>
</dbReference>
<evidence type="ECO:0000259" key="8">
    <source>
        <dbReference type="PROSITE" id="PS50928"/>
    </source>
</evidence>
<feature type="domain" description="ABC transmembrane type-1" evidence="8">
    <location>
        <begin position="69"/>
        <end position="260"/>
    </location>
</feature>
<dbReference type="PANTHER" id="PTHR43744:SF12">
    <property type="entry name" value="ABC TRANSPORTER PERMEASE PROTEIN MG189-RELATED"/>
    <property type="match status" value="1"/>
</dbReference>
<keyword evidence="4 7" id="KW-0812">Transmembrane</keyword>
<feature type="transmembrane region" description="Helical" evidence="7">
    <location>
        <begin position="181"/>
        <end position="203"/>
    </location>
</feature>
<name>A0A3D9ISI2_9BACL</name>
<evidence type="ECO:0000313" key="10">
    <source>
        <dbReference type="Proteomes" id="UP000256869"/>
    </source>
</evidence>
<keyword evidence="5 7" id="KW-1133">Transmembrane helix</keyword>
<evidence type="ECO:0000256" key="3">
    <source>
        <dbReference type="ARBA" id="ARBA00022475"/>
    </source>
</evidence>
<dbReference type="OrthoDB" id="9772609at2"/>
<dbReference type="GO" id="GO:0055085">
    <property type="term" value="P:transmembrane transport"/>
    <property type="evidence" value="ECO:0007669"/>
    <property type="project" value="InterPro"/>
</dbReference>
<accession>A0A3D9ISI2</accession>
<keyword evidence="6 7" id="KW-0472">Membrane</keyword>
<keyword evidence="10" id="KW-1185">Reference proteome</keyword>
<evidence type="ECO:0000256" key="4">
    <source>
        <dbReference type="ARBA" id="ARBA00022692"/>
    </source>
</evidence>
<keyword evidence="2 7" id="KW-0813">Transport</keyword>
<dbReference type="AlphaFoldDB" id="A0A3D9ISI2"/>
<comment type="similarity">
    <text evidence="7">Belongs to the binding-protein-dependent transport system permease family.</text>
</comment>
<feature type="transmembrane region" description="Helical" evidence="7">
    <location>
        <begin position="239"/>
        <end position="260"/>
    </location>
</feature>
<dbReference type="EMBL" id="QRDY01000002">
    <property type="protein sequence ID" value="RED64720.1"/>
    <property type="molecule type" value="Genomic_DNA"/>
</dbReference>
<dbReference type="InterPro" id="IPR035906">
    <property type="entry name" value="MetI-like_sf"/>
</dbReference>
<dbReference type="Pfam" id="PF00528">
    <property type="entry name" value="BPD_transp_1"/>
    <property type="match status" value="1"/>
</dbReference>
<evidence type="ECO:0000256" key="1">
    <source>
        <dbReference type="ARBA" id="ARBA00004651"/>
    </source>
</evidence>
<evidence type="ECO:0000256" key="2">
    <source>
        <dbReference type="ARBA" id="ARBA00022448"/>
    </source>
</evidence>
<sequence>MRPSMTYRTIQHLIGYAFAVLSLYPVFLMIASSFKTTIAIFTHPLALPEKISFVAYDKLLDQMPFGHYLWNSVLVSGASVALILISSAFAAYYISRTHYKWNSALLFIFLLGMMIPIKLGIVPLFLLMKNLGLSNTLWSLILIYTAIGIPLGIMIMAGFFKTLPKELEEAGRIDGCNDMQILSRIVIPLMRPAIGTVMIINFVTAWNDFFFPLIFIQDEVMKTIQVGMMSLFGEYESDWSTLFAGLTLASLPMVLMFVFASRQFMDGMTAGAVK</sequence>
<protein>
    <submittedName>
        <fullName evidence="9">Carbohydrate ABC transporter membrane protein 2 (CUT1 family)</fullName>
    </submittedName>
</protein>
<comment type="caution">
    <text evidence="9">The sequence shown here is derived from an EMBL/GenBank/DDBJ whole genome shotgun (WGS) entry which is preliminary data.</text>
</comment>
<feature type="transmembrane region" description="Helical" evidence="7">
    <location>
        <begin position="68"/>
        <end position="92"/>
    </location>
</feature>
<comment type="subcellular location">
    <subcellularLocation>
        <location evidence="1 7">Cell membrane</location>
        <topology evidence="1 7">Multi-pass membrane protein</topology>
    </subcellularLocation>
</comment>
<dbReference type="GO" id="GO:0005886">
    <property type="term" value="C:plasma membrane"/>
    <property type="evidence" value="ECO:0007669"/>
    <property type="project" value="UniProtKB-SubCell"/>
</dbReference>
<evidence type="ECO:0000256" key="5">
    <source>
        <dbReference type="ARBA" id="ARBA00022989"/>
    </source>
</evidence>
<dbReference type="SUPFAM" id="SSF161098">
    <property type="entry name" value="MetI-like"/>
    <property type="match status" value="1"/>
</dbReference>
<dbReference type="Gene3D" id="1.10.3720.10">
    <property type="entry name" value="MetI-like"/>
    <property type="match status" value="1"/>
</dbReference>
<evidence type="ECO:0000313" key="9">
    <source>
        <dbReference type="EMBL" id="RED64720.1"/>
    </source>
</evidence>
<proteinExistence type="inferred from homology"/>
<dbReference type="RefSeq" id="WP_115991491.1">
    <property type="nucleotide sequence ID" value="NZ_QRDY01000002.1"/>
</dbReference>
<evidence type="ECO:0000256" key="6">
    <source>
        <dbReference type="ARBA" id="ARBA00023136"/>
    </source>
</evidence>
<dbReference type="Proteomes" id="UP000256869">
    <property type="component" value="Unassembled WGS sequence"/>
</dbReference>
<gene>
    <name evidence="9" type="ORF">DFP95_102141</name>
</gene>
<evidence type="ECO:0000256" key="7">
    <source>
        <dbReference type="RuleBase" id="RU363032"/>
    </source>
</evidence>
<dbReference type="PANTHER" id="PTHR43744">
    <property type="entry name" value="ABC TRANSPORTER PERMEASE PROTEIN MG189-RELATED-RELATED"/>
    <property type="match status" value="1"/>
</dbReference>
<reference evidence="9 10" key="1">
    <citation type="submission" date="2018-07" db="EMBL/GenBank/DDBJ databases">
        <title>Genomic Encyclopedia of Type Strains, Phase III (KMG-III): the genomes of soil and plant-associated and newly described type strains.</title>
        <authorList>
            <person name="Whitman W."/>
        </authorList>
    </citation>
    <scope>NUCLEOTIDE SEQUENCE [LARGE SCALE GENOMIC DNA]</scope>
    <source>
        <strain evidence="9 10">CECT 8236</strain>
    </source>
</reference>
<keyword evidence="3" id="KW-1003">Cell membrane</keyword>